<keyword evidence="3" id="KW-1185">Reference proteome</keyword>
<dbReference type="Proteomes" id="UP000786811">
    <property type="component" value="Unassembled WGS sequence"/>
</dbReference>
<dbReference type="EMBL" id="CAJNRD030001119">
    <property type="protein sequence ID" value="CAG5090713.1"/>
    <property type="molecule type" value="Genomic_DNA"/>
</dbReference>
<sequence>MVFTVNRFSNCFSFGISSVNVIFKWLLLLTNDRPSPDPTISQVVKKKDLKKSPQQGAAMRSDGQEEASVLQKIQSKKELKRQKKEMLSKQMTKELRPEPKQQKPRKSIRPDASSSG</sequence>
<reference evidence="2" key="1">
    <citation type="submission" date="2021-04" db="EMBL/GenBank/DDBJ databases">
        <authorList>
            <person name="Chebbi M.A.C M."/>
        </authorList>
    </citation>
    <scope>NUCLEOTIDE SEQUENCE</scope>
</reference>
<feature type="compositionally biased region" description="Basic and acidic residues" evidence="1">
    <location>
        <begin position="84"/>
        <end position="101"/>
    </location>
</feature>
<accession>A0A8J2HAI1</accession>
<protein>
    <submittedName>
        <fullName evidence="2">Uncharacterized protein</fullName>
    </submittedName>
</protein>
<evidence type="ECO:0000313" key="3">
    <source>
        <dbReference type="Proteomes" id="UP000786811"/>
    </source>
</evidence>
<name>A0A8J2HAI1_COTCN</name>
<organism evidence="2 3">
    <name type="scientific">Cotesia congregata</name>
    <name type="common">Parasitoid wasp</name>
    <name type="synonym">Apanteles congregatus</name>
    <dbReference type="NCBI Taxonomy" id="51543"/>
    <lineage>
        <taxon>Eukaryota</taxon>
        <taxon>Metazoa</taxon>
        <taxon>Ecdysozoa</taxon>
        <taxon>Arthropoda</taxon>
        <taxon>Hexapoda</taxon>
        <taxon>Insecta</taxon>
        <taxon>Pterygota</taxon>
        <taxon>Neoptera</taxon>
        <taxon>Endopterygota</taxon>
        <taxon>Hymenoptera</taxon>
        <taxon>Apocrita</taxon>
        <taxon>Ichneumonoidea</taxon>
        <taxon>Braconidae</taxon>
        <taxon>Microgastrinae</taxon>
        <taxon>Cotesia</taxon>
    </lineage>
</organism>
<evidence type="ECO:0000313" key="2">
    <source>
        <dbReference type="EMBL" id="CAG5090713.1"/>
    </source>
</evidence>
<comment type="caution">
    <text evidence="2">The sequence shown here is derived from an EMBL/GenBank/DDBJ whole genome shotgun (WGS) entry which is preliminary data.</text>
</comment>
<dbReference type="AlphaFoldDB" id="A0A8J2HAI1"/>
<gene>
    <name evidence="2" type="ORF">HICCMSTLAB_LOCUS5723</name>
</gene>
<proteinExistence type="predicted"/>
<evidence type="ECO:0000256" key="1">
    <source>
        <dbReference type="SAM" id="MobiDB-lite"/>
    </source>
</evidence>
<feature type="region of interest" description="Disordered" evidence="1">
    <location>
        <begin position="33"/>
        <end position="116"/>
    </location>
</feature>